<gene>
    <name evidence="3" type="ORF">KNCP2_11040</name>
</gene>
<keyword evidence="4" id="KW-1185">Reference proteome</keyword>
<dbReference type="Pfam" id="PF04014">
    <property type="entry name" value="MazE_antitoxin"/>
    <property type="match status" value="1"/>
</dbReference>
<proteinExistence type="predicted"/>
<feature type="domain" description="SpoVT-AbrB" evidence="2">
    <location>
        <begin position="3"/>
        <end position="48"/>
    </location>
</feature>
<evidence type="ECO:0000259" key="2">
    <source>
        <dbReference type="PROSITE" id="PS51740"/>
    </source>
</evidence>
<keyword evidence="1" id="KW-0238">DNA-binding</keyword>
<dbReference type="SMART" id="SM00966">
    <property type="entry name" value="SpoVT_AbrB"/>
    <property type="match status" value="1"/>
</dbReference>
<dbReference type="InterPro" id="IPR007159">
    <property type="entry name" value="SpoVT-AbrB_dom"/>
</dbReference>
<protein>
    <recommendedName>
        <fullName evidence="2">SpoVT-AbrB domain-containing protein</fullName>
    </recommendedName>
</protein>
<evidence type="ECO:0000313" key="4">
    <source>
        <dbReference type="Proteomes" id="UP001628124"/>
    </source>
</evidence>
<reference evidence="3 4" key="1">
    <citation type="journal article" date="2024" name="Microbiol. Immunol.">
        <title>Discovery of a novel spotted fever group Rickettsia, 'Candidatus Rickettsia kedanie,' in unfed larval chigger mites, Leptotrombidium scutellare.</title>
        <authorList>
            <person name="Ogawa M."/>
            <person name="Matsutani M."/>
            <person name="Katayama T."/>
            <person name="Takada N."/>
            <person name="Noda S."/>
            <person name="Takahashi M."/>
            <person name="Kageyama D."/>
            <person name="Hanaoka N."/>
            <person name="Ebihara H."/>
        </authorList>
    </citation>
    <scope>NUCLEOTIDE SEQUENCE [LARGE SCALE GENOMIC DNA]</scope>
    <source>
        <strain evidence="3 4">KNCP2-13</strain>
    </source>
</reference>
<name>A0ABP9TVA0_9RICK</name>
<evidence type="ECO:0000256" key="1">
    <source>
        <dbReference type="PROSITE-ProRule" id="PRU01076"/>
    </source>
</evidence>
<evidence type="ECO:0000313" key="3">
    <source>
        <dbReference type="EMBL" id="GAA5252816.1"/>
    </source>
</evidence>
<dbReference type="PROSITE" id="PS51740">
    <property type="entry name" value="SPOVT_ABRB"/>
    <property type="match status" value="1"/>
</dbReference>
<dbReference type="Gene3D" id="2.10.260.10">
    <property type="match status" value="1"/>
</dbReference>
<dbReference type="NCBIfam" id="TIGR01439">
    <property type="entry name" value="lp_hng_hel_AbrB"/>
    <property type="match status" value="1"/>
</dbReference>
<comment type="caution">
    <text evidence="3">The sequence shown here is derived from an EMBL/GenBank/DDBJ whole genome shotgun (WGS) entry which is preliminary data.</text>
</comment>
<dbReference type="InterPro" id="IPR037914">
    <property type="entry name" value="SpoVT-AbrB_sf"/>
</dbReference>
<dbReference type="Proteomes" id="UP001628124">
    <property type="component" value="Unassembled WGS sequence"/>
</dbReference>
<dbReference type="EMBL" id="BAABMM010000040">
    <property type="protein sequence ID" value="GAA5252816.1"/>
    <property type="molecule type" value="Genomic_DNA"/>
</dbReference>
<accession>A0ABP9TVA0</accession>
<dbReference type="RefSeq" id="WP_412708441.1">
    <property type="nucleotide sequence ID" value="NZ_BAABMM010000040.1"/>
</dbReference>
<dbReference type="SUPFAM" id="SSF89447">
    <property type="entry name" value="AbrB/MazE/MraZ-like"/>
    <property type="match status" value="1"/>
</dbReference>
<sequence>MKAQLVFLTNRGQMTIPSYIREQLNLSTGSKLELIVQDNAFMVISINKSVENLKHILPKPKNTLTIDEMNEIIKGSYDKN</sequence>
<organism evidence="3 4">
    <name type="scientific">Candidatus Rickettsia kedanie</name>
    <dbReference type="NCBI Taxonomy" id="3115352"/>
    <lineage>
        <taxon>Bacteria</taxon>
        <taxon>Pseudomonadati</taxon>
        <taxon>Pseudomonadota</taxon>
        <taxon>Alphaproteobacteria</taxon>
        <taxon>Rickettsiales</taxon>
        <taxon>Rickettsiaceae</taxon>
        <taxon>Rickettsieae</taxon>
        <taxon>Rickettsia</taxon>
        <taxon>spotted fever group</taxon>
    </lineage>
</organism>